<dbReference type="GO" id="GO:0016787">
    <property type="term" value="F:hydrolase activity"/>
    <property type="evidence" value="ECO:0007669"/>
    <property type="project" value="UniProtKB-KW"/>
</dbReference>
<dbReference type="InterPro" id="IPR023365">
    <property type="entry name" value="Sortase_dom-sf"/>
</dbReference>
<keyword evidence="3" id="KW-1185">Reference proteome</keyword>
<dbReference type="InterPro" id="IPR042001">
    <property type="entry name" value="Sortase_F"/>
</dbReference>
<keyword evidence="1" id="KW-0378">Hydrolase</keyword>
<gene>
    <name evidence="2" type="ORF">BKA00_004642</name>
</gene>
<accession>A0A7X0L0P0</accession>
<dbReference type="Proteomes" id="UP000546324">
    <property type="component" value="Unassembled WGS sequence"/>
</dbReference>
<evidence type="ECO:0000313" key="2">
    <source>
        <dbReference type="EMBL" id="MBB6397728.1"/>
    </source>
</evidence>
<evidence type="ECO:0000256" key="1">
    <source>
        <dbReference type="ARBA" id="ARBA00022801"/>
    </source>
</evidence>
<comment type="caution">
    <text evidence="2">The sequence shown here is derived from an EMBL/GenBank/DDBJ whole genome shotgun (WGS) entry which is preliminary data.</text>
</comment>
<dbReference type="EMBL" id="JACHMQ010000001">
    <property type="protein sequence ID" value="MBB6397728.1"/>
    <property type="molecule type" value="Genomic_DNA"/>
</dbReference>
<dbReference type="Gene3D" id="2.40.260.10">
    <property type="entry name" value="Sortase"/>
    <property type="match status" value="1"/>
</dbReference>
<reference evidence="2 3" key="1">
    <citation type="submission" date="2020-08" db="EMBL/GenBank/DDBJ databases">
        <title>Sequencing the genomes of 1000 actinobacteria strains.</title>
        <authorList>
            <person name="Klenk H.-P."/>
        </authorList>
    </citation>
    <scope>NUCLEOTIDE SEQUENCE [LARGE SCALE GENOMIC DNA]</scope>
    <source>
        <strain evidence="2 3">DSM 43675</strain>
    </source>
</reference>
<name>A0A7X0L0P0_9ACTN</name>
<evidence type="ECO:0000313" key="3">
    <source>
        <dbReference type="Proteomes" id="UP000546324"/>
    </source>
</evidence>
<dbReference type="AlphaFoldDB" id="A0A7X0L0P0"/>
<protein>
    <submittedName>
        <fullName evidence="2">Sortase (Surface protein transpeptidase)</fullName>
    </submittedName>
</protein>
<dbReference type="SUPFAM" id="SSF63817">
    <property type="entry name" value="Sortase"/>
    <property type="match status" value="1"/>
</dbReference>
<proteinExistence type="predicted"/>
<dbReference type="RefSeq" id="WP_230298905.1">
    <property type="nucleotide sequence ID" value="NZ_JACHMQ010000001.1"/>
</dbReference>
<dbReference type="NCBIfam" id="NF033748">
    <property type="entry name" value="class_F_sortase"/>
    <property type="match status" value="1"/>
</dbReference>
<dbReference type="CDD" id="cd05829">
    <property type="entry name" value="Sortase_F"/>
    <property type="match status" value="1"/>
</dbReference>
<dbReference type="Pfam" id="PF04203">
    <property type="entry name" value="Sortase"/>
    <property type="match status" value="1"/>
</dbReference>
<dbReference type="InterPro" id="IPR005754">
    <property type="entry name" value="Sortase"/>
</dbReference>
<sequence length="154" mass="16167">MLGRSLPVGVSIPSIGVRAPLVRLGLRAGGEVQVPPAGRPGEAGWYQGGPAPGERGAAVVLGHVDSAKGAAVFYDLGRLRPGNRVEVSRADGRVAVFTVESVERVPKGRFPTARVYGPLDHPALRLVTCGGAFDRAERGYRDNVIVYAAETAVR</sequence>
<organism evidence="2 3">
    <name type="scientific">Actinomadura coerulea</name>
    <dbReference type="NCBI Taxonomy" id="46159"/>
    <lineage>
        <taxon>Bacteria</taxon>
        <taxon>Bacillati</taxon>
        <taxon>Actinomycetota</taxon>
        <taxon>Actinomycetes</taxon>
        <taxon>Streptosporangiales</taxon>
        <taxon>Thermomonosporaceae</taxon>
        <taxon>Actinomadura</taxon>
    </lineage>
</organism>